<dbReference type="AlphaFoldDB" id="A0A1Y5PFF1"/>
<dbReference type="EMBL" id="FLQS01000038">
    <property type="protein sequence ID" value="SBS77447.1"/>
    <property type="molecule type" value="Genomic_DNA"/>
</dbReference>
<gene>
    <name evidence="1" type="ORF">MHPYR_430036</name>
</gene>
<protein>
    <submittedName>
        <fullName evidence="1">Uncharacterized protein</fullName>
    </submittedName>
</protein>
<organism evidence="1">
    <name type="scientific">uncultured Mycobacterium sp</name>
    <dbReference type="NCBI Taxonomy" id="171292"/>
    <lineage>
        <taxon>Bacteria</taxon>
        <taxon>Bacillati</taxon>
        <taxon>Actinomycetota</taxon>
        <taxon>Actinomycetes</taxon>
        <taxon>Mycobacteriales</taxon>
        <taxon>Mycobacteriaceae</taxon>
        <taxon>Mycobacterium</taxon>
        <taxon>environmental samples</taxon>
    </lineage>
</organism>
<accession>A0A1Y5PFF1</accession>
<proteinExistence type="predicted"/>
<sequence length="88" mass="9859">MGGANSEGTVTWLWRNRRVEEAEPAQLHTIKDVVEACGLPGPVIMQLCPRTWTDQGWMYTAEQLDAAVVIAAEHRRQLAARTDPAPYR</sequence>
<name>A0A1Y5PFF1_9MYCO</name>
<evidence type="ECO:0000313" key="1">
    <source>
        <dbReference type="EMBL" id="SBS77447.1"/>
    </source>
</evidence>
<reference evidence="1" key="1">
    <citation type="submission" date="2016-03" db="EMBL/GenBank/DDBJ databases">
        <authorList>
            <person name="Ploux O."/>
        </authorList>
    </citation>
    <scope>NUCLEOTIDE SEQUENCE</scope>
    <source>
        <strain evidence="1">UC10</strain>
    </source>
</reference>